<gene>
    <name evidence="2" type="ORF">BCR44DRAFT_249425</name>
</gene>
<keyword evidence="3" id="KW-1185">Reference proteome</keyword>
<name>A0A1Y2H9C3_9FUNG</name>
<protein>
    <submittedName>
        <fullName evidence="2">Uncharacterized protein</fullName>
    </submittedName>
</protein>
<organism evidence="2 3">
    <name type="scientific">Catenaria anguillulae PL171</name>
    <dbReference type="NCBI Taxonomy" id="765915"/>
    <lineage>
        <taxon>Eukaryota</taxon>
        <taxon>Fungi</taxon>
        <taxon>Fungi incertae sedis</taxon>
        <taxon>Blastocladiomycota</taxon>
        <taxon>Blastocladiomycetes</taxon>
        <taxon>Blastocladiales</taxon>
        <taxon>Catenariaceae</taxon>
        <taxon>Catenaria</taxon>
    </lineage>
</organism>
<proteinExistence type="predicted"/>
<reference evidence="2 3" key="1">
    <citation type="submission" date="2016-07" db="EMBL/GenBank/DDBJ databases">
        <title>Pervasive Adenine N6-methylation of Active Genes in Fungi.</title>
        <authorList>
            <consortium name="DOE Joint Genome Institute"/>
            <person name="Mondo S.J."/>
            <person name="Dannebaum R.O."/>
            <person name="Kuo R.C."/>
            <person name="Labutti K."/>
            <person name="Haridas S."/>
            <person name="Kuo A."/>
            <person name="Salamov A."/>
            <person name="Ahrendt S.R."/>
            <person name="Lipzen A."/>
            <person name="Sullivan W."/>
            <person name="Andreopoulos W.B."/>
            <person name="Clum A."/>
            <person name="Lindquist E."/>
            <person name="Daum C."/>
            <person name="Ramamoorthy G.K."/>
            <person name="Gryganskyi A."/>
            <person name="Culley D."/>
            <person name="Magnuson J.K."/>
            <person name="James T.Y."/>
            <person name="O'Malley M.A."/>
            <person name="Stajich J.E."/>
            <person name="Spatafora J.W."/>
            <person name="Visel A."/>
            <person name="Grigoriev I.V."/>
        </authorList>
    </citation>
    <scope>NUCLEOTIDE SEQUENCE [LARGE SCALE GENOMIC DNA]</scope>
    <source>
        <strain evidence="2 3">PL171</strain>
    </source>
</reference>
<evidence type="ECO:0000256" key="1">
    <source>
        <dbReference type="SAM" id="SignalP"/>
    </source>
</evidence>
<dbReference type="Proteomes" id="UP000193411">
    <property type="component" value="Unassembled WGS sequence"/>
</dbReference>
<evidence type="ECO:0000313" key="2">
    <source>
        <dbReference type="EMBL" id="ORZ31169.1"/>
    </source>
</evidence>
<accession>A0A1Y2H9C3</accession>
<feature type="signal peptide" evidence="1">
    <location>
        <begin position="1"/>
        <end position="28"/>
    </location>
</feature>
<keyword evidence="1" id="KW-0732">Signal</keyword>
<evidence type="ECO:0000313" key="3">
    <source>
        <dbReference type="Proteomes" id="UP000193411"/>
    </source>
</evidence>
<dbReference type="EMBL" id="MCFL01000065">
    <property type="protein sequence ID" value="ORZ31169.1"/>
    <property type="molecule type" value="Genomic_DNA"/>
</dbReference>
<sequence length="256" mass="28330">MTTMITIFQLQLLAILVALMAATYHASAQTLYPRAARVYLPRLRRLLSFGGTVNGQAQDVIVSLDLSKEWPTDNPLLTPLTTTLRMGAPATRAEFMIPVVARNGDTYDIMLYGGSTSDGTRGKRYMLSTKDGVTLDNVRSVALTSQDYTALIPTMSSVAIVLDEYFKDRSGAVGNAPSYFVGGSRFGNDSWLSNATVAALHFVRAGHYHSFFPLLQRQFVSNLWSALTCRINRQIRSHRQVGKPDQIARFIVDSRT</sequence>
<feature type="chain" id="PRO_5012960287" evidence="1">
    <location>
        <begin position="29"/>
        <end position="256"/>
    </location>
</feature>
<comment type="caution">
    <text evidence="2">The sequence shown here is derived from an EMBL/GenBank/DDBJ whole genome shotgun (WGS) entry which is preliminary data.</text>
</comment>
<dbReference type="AlphaFoldDB" id="A0A1Y2H9C3"/>